<reference evidence="1" key="1">
    <citation type="journal article" date="2023" name="GigaByte">
        <title>Genome assembly of the bearded iris, Iris pallida Lam.</title>
        <authorList>
            <person name="Bruccoleri R.E."/>
            <person name="Oakeley E.J."/>
            <person name="Faust A.M.E."/>
            <person name="Altorfer M."/>
            <person name="Dessus-Babus S."/>
            <person name="Burckhardt D."/>
            <person name="Oertli M."/>
            <person name="Naumann U."/>
            <person name="Petersen F."/>
            <person name="Wong J."/>
        </authorList>
    </citation>
    <scope>NUCLEOTIDE SEQUENCE</scope>
    <source>
        <strain evidence="1">GSM-AAB239-AS_SAM_17_03QT</strain>
    </source>
</reference>
<dbReference type="EMBL" id="JANAVB010006943">
    <property type="protein sequence ID" value="KAJ6843855.1"/>
    <property type="molecule type" value="Genomic_DNA"/>
</dbReference>
<dbReference type="Proteomes" id="UP001140949">
    <property type="component" value="Unassembled WGS sequence"/>
</dbReference>
<name>A0AAX6GV25_IRIPA</name>
<keyword evidence="1" id="KW-0131">Cell cycle</keyword>
<evidence type="ECO:0000313" key="2">
    <source>
        <dbReference type="EMBL" id="KAJ6843855.1"/>
    </source>
</evidence>
<dbReference type="AlphaFoldDB" id="A0AAX6GV25"/>
<keyword evidence="1" id="KW-0132">Cell division</keyword>
<evidence type="ECO:0000313" key="3">
    <source>
        <dbReference type="Proteomes" id="UP001140949"/>
    </source>
</evidence>
<protein>
    <submittedName>
        <fullName evidence="1">Cell division cycle protein 27-like protein B</fullName>
    </submittedName>
</protein>
<evidence type="ECO:0000313" key="1">
    <source>
        <dbReference type="EMBL" id="KAJ6832148.1"/>
    </source>
</evidence>
<dbReference type="GO" id="GO:0051301">
    <property type="term" value="P:cell division"/>
    <property type="evidence" value="ECO:0007669"/>
    <property type="project" value="UniProtKB-KW"/>
</dbReference>
<sequence>MHTRCLLYPQVRNGWMHLYLQMYTWKVLLHHSVLIQDERITMIRVKLQGHQLVEVFP</sequence>
<gene>
    <name evidence="2" type="ORF">M6B38_116860</name>
    <name evidence="1" type="ORF">M6B38_345795</name>
</gene>
<dbReference type="EMBL" id="JANAVB010016197">
    <property type="protein sequence ID" value="KAJ6832148.1"/>
    <property type="molecule type" value="Genomic_DNA"/>
</dbReference>
<accession>A0AAX6GV25</accession>
<proteinExistence type="predicted"/>
<keyword evidence="3" id="KW-1185">Reference proteome</keyword>
<reference evidence="1" key="2">
    <citation type="submission" date="2023-04" db="EMBL/GenBank/DDBJ databases">
        <authorList>
            <person name="Bruccoleri R.E."/>
            <person name="Oakeley E.J."/>
            <person name="Faust A.-M."/>
            <person name="Dessus-Babus S."/>
            <person name="Altorfer M."/>
            <person name="Burckhardt D."/>
            <person name="Oertli M."/>
            <person name="Naumann U."/>
            <person name="Petersen F."/>
            <person name="Wong J."/>
        </authorList>
    </citation>
    <scope>NUCLEOTIDE SEQUENCE</scope>
    <source>
        <strain evidence="1">GSM-AAB239-AS_SAM_17_03QT</strain>
        <tissue evidence="1">Leaf</tissue>
    </source>
</reference>
<comment type="caution">
    <text evidence="1">The sequence shown here is derived from an EMBL/GenBank/DDBJ whole genome shotgun (WGS) entry which is preliminary data.</text>
</comment>
<organism evidence="1 3">
    <name type="scientific">Iris pallida</name>
    <name type="common">Sweet iris</name>
    <dbReference type="NCBI Taxonomy" id="29817"/>
    <lineage>
        <taxon>Eukaryota</taxon>
        <taxon>Viridiplantae</taxon>
        <taxon>Streptophyta</taxon>
        <taxon>Embryophyta</taxon>
        <taxon>Tracheophyta</taxon>
        <taxon>Spermatophyta</taxon>
        <taxon>Magnoliopsida</taxon>
        <taxon>Liliopsida</taxon>
        <taxon>Asparagales</taxon>
        <taxon>Iridaceae</taxon>
        <taxon>Iridoideae</taxon>
        <taxon>Irideae</taxon>
        <taxon>Iris</taxon>
    </lineage>
</organism>